<gene>
    <name evidence="2" type="primary">mdtN_3</name>
    <name evidence="2" type="ORF">Mame_03835</name>
</gene>
<dbReference type="Gene3D" id="6.10.140.1990">
    <property type="match status" value="1"/>
</dbReference>
<dbReference type="AlphaFoldDB" id="A0A1U9Z643"/>
<dbReference type="eggNOG" id="COG0845">
    <property type="taxonomic scope" value="Bacteria"/>
</dbReference>
<dbReference type="EMBL" id="CP020330">
    <property type="protein sequence ID" value="AQZ53136.1"/>
    <property type="molecule type" value="Genomic_DNA"/>
</dbReference>
<protein>
    <submittedName>
        <fullName evidence="2">Multidrug resistance protein MdtN</fullName>
    </submittedName>
</protein>
<dbReference type="STRING" id="1122214.Mame_03835"/>
<dbReference type="GO" id="GO:0019898">
    <property type="term" value="C:extrinsic component of membrane"/>
    <property type="evidence" value="ECO:0007669"/>
    <property type="project" value="InterPro"/>
</dbReference>
<reference evidence="2 3" key="1">
    <citation type="submission" date="2017-03" db="EMBL/GenBank/DDBJ databases">
        <title>Foreign affairs: Plasmid Transfer between Roseobacters and Rhizobia.</title>
        <authorList>
            <person name="Bartling P."/>
            <person name="Bunk B."/>
            <person name="Overmann J."/>
            <person name="Brinkmann H."/>
            <person name="Petersen J."/>
        </authorList>
    </citation>
    <scope>NUCLEOTIDE SEQUENCE [LARGE SCALE GENOMIC DNA]</scope>
    <source>
        <strain evidence="2 3">MACL11</strain>
    </source>
</reference>
<dbReference type="Gene3D" id="2.40.30.170">
    <property type="match status" value="1"/>
</dbReference>
<evidence type="ECO:0000313" key="3">
    <source>
        <dbReference type="Proteomes" id="UP000191135"/>
    </source>
</evidence>
<dbReference type="KEGG" id="mmed:Mame_03835"/>
<dbReference type="PANTHER" id="PTHR30438:SF2">
    <property type="entry name" value="MEMBRANE PROTEIN"/>
    <property type="match status" value="1"/>
</dbReference>
<dbReference type="GO" id="GO:1990961">
    <property type="term" value="P:xenobiotic detoxification by transmembrane export across the plasma membrane"/>
    <property type="evidence" value="ECO:0007669"/>
    <property type="project" value="InterPro"/>
</dbReference>
<evidence type="ECO:0000256" key="1">
    <source>
        <dbReference type="SAM" id="Coils"/>
    </source>
</evidence>
<dbReference type="Proteomes" id="UP000191135">
    <property type="component" value="Chromosome"/>
</dbReference>
<dbReference type="SUPFAM" id="SSF111369">
    <property type="entry name" value="HlyD-like secretion proteins"/>
    <property type="match status" value="3"/>
</dbReference>
<organism evidence="2 3">
    <name type="scientific">Martelella mediterranea DSM 17316</name>
    <dbReference type="NCBI Taxonomy" id="1122214"/>
    <lineage>
        <taxon>Bacteria</taxon>
        <taxon>Pseudomonadati</taxon>
        <taxon>Pseudomonadota</taxon>
        <taxon>Alphaproteobacteria</taxon>
        <taxon>Hyphomicrobiales</taxon>
        <taxon>Aurantimonadaceae</taxon>
        <taxon>Martelella</taxon>
    </lineage>
</organism>
<dbReference type="Gene3D" id="2.40.50.100">
    <property type="match status" value="1"/>
</dbReference>
<name>A0A1U9Z643_9HYPH</name>
<evidence type="ECO:0000313" key="2">
    <source>
        <dbReference type="EMBL" id="AQZ53136.1"/>
    </source>
</evidence>
<dbReference type="OrthoDB" id="9809385at2"/>
<dbReference type="GO" id="GO:0005886">
    <property type="term" value="C:plasma membrane"/>
    <property type="evidence" value="ECO:0007669"/>
    <property type="project" value="TreeGrafter"/>
</dbReference>
<keyword evidence="3" id="KW-1185">Reference proteome</keyword>
<keyword evidence="1" id="KW-0175">Coiled coil</keyword>
<sequence>MKKLALILVALAIATAAGFVFFRPDAHQGWLGWVEADMVYVGATSTARLTELTVSEGDQAEAGQTLFTLQADSEKAAVETASASLEKAKAALSLARAPMNREQELEALEASRAEAQAAFDYARKALTRAEALVKQQSGTEANLDDAVSNYAKAKAALDKVNAQIALGKLPQRDQQIAEAEQQVAAAEGDLANAEATLALKTVASPASGKVQQVYYRVGEVAPAGRPVVSLLPPENVNIEFFVPEQSRAAIATGDRISFTCDGCETGEATVSFIAEDAEYTPPEIFSREERAKMVYRVRARPSDPATLPVGLPVEVTLEGRS</sequence>
<dbReference type="RefSeq" id="WP_018065468.1">
    <property type="nucleotide sequence ID" value="NZ_AQWH01000013.1"/>
</dbReference>
<dbReference type="GO" id="GO:1990195">
    <property type="term" value="C:macrolide transmembrane transporter complex"/>
    <property type="evidence" value="ECO:0007669"/>
    <property type="project" value="InterPro"/>
</dbReference>
<proteinExistence type="predicted"/>
<accession>A0A1U9Z643</accession>
<dbReference type="PANTHER" id="PTHR30438">
    <property type="entry name" value="36 KDA ANTIGEN-RELATED"/>
    <property type="match status" value="1"/>
</dbReference>
<dbReference type="InterPro" id="IPR030190">
    <property type="entry name" value="MacA_alpha-hairpin_sf"/>
</dbReference>
<dbReference type="Gene3D" id="1.10.287.470">
    <property type="entry name" value="Helix hairpin bin"/>
    <property type="match status" value="1"/>
</dbReference>
<feature type="coiled-coil region" evidence="1">
    <location>
        <begin position="143"/>
        <end position="196"/>
    </location>
</feature>